<dbReference type="OrthoDB" id="5508079at2"/>
<dbReference type="Gene3D" id="1.20.120.1220">
    <property type="match status" value="1"/>
</dbReference>
<dbReference type="PANTHER" id="PTHR30487">
    <property type="entry name" value="TYPE 4 PREPILIN-LIKE PROTEINS LEADER PEPTIDE-PROCESSING ENZYME"/>
    <property type="match status" value="1"/>
</dbReference>
<feature type="domain" description="Prepilin type IV endopeptidase peptidase" evidence="3">
    <location>
        <begin position="8"/>
        <end position="110"/>
    </location>
</feature>
<comment type="similarity">
    <text evidence="1">Belongs to the peptidase A24 family.</text>
</comment>
<evidence type="ECO:0000313" key="5">
    <source>
        <dbReference type="Proteomes" id="UP000253908"/>
    </source>
</evidence>
<gene>
    <name evidence="4" type="ORF">CUC15_11645</name>
</gene>
<dbReference type="AlphaFoldDB" id="A0A345PHQ5"/>
<evidence type="ECO:0000313" key="4">
    <source>
        <dbReference type="EMBL" id="AXI09535.1"/>
    </source>
</evidence>
<dbReference type="GO" id="GO:0004190">
    <property type="term" value="F:aspartic-type endopeptidase activity"/>
    <property type="evidence" value="ECO:0007669"/>
    <property type="project" value="InterPro"/>
</dbReference>
<feature type="transmembrane region" description="Helical" evidence="2">
    <location>
        <begin position="29"/>
        <end position="44"/>
    </location>
</feature>
<accession>A0A345PHQ5</accession>
<evidence type="ECO:0000256" key="1">
    <source>
        <dbReference type="ARBA" id="ARBA00005801"/>
    </source>
</evidence>
<organism evidence="4 5">
    <name type="scientific">Oceanobacillus zhaokaii</name>
    <dbReference type="NCBI Taxonomy" id="2052660"/>
    <lineage>
        <taxon>Bacteria</taxon>
        <taxon>Bacillati</taxon>
        <taxon>Bacillota</taxon>
        <taxon>Bacilli</taxon>
        <taxon>Bacillales</taxon>
        <taxon>Bacillaceae</taxon>
        <taxon>Oceanobacillus</taxon>
    </lineage>
</organism>
<feature type="transmembrane region" description="Helical" evidence="2">
    <location>
        <begin position="153"/>
        <end position="170"/>
    </location>
</feature>
<dbReference type="EMBL" id="CP024848">
    <property type="protein sequence ID" value="AXI09535.1"/>
    <property type="molecule type" value="Genomic_DNA"/>
</dbReference>
<dbReference type="KEGG" id="ocn:CUC15_11645"/>
<keyword evidence="5" id="KW-1185">Reference proteome</keyword>
<dbReference type="InterPro" id="IPR050882">
    <property type="entry name" value="Prepilin_peptidase/N-MTase"/>
</dbReference>
<dbReference type="GO" id="GO:0006465">
    <property type="term" value="P:signal peptide processing"/>
    <property type="evidence" value="ECO:0007669"/>
    <property type="project" value="TreeGrafter"/>
</dbReference>
<keyword evidence="2" id="KW-0472">Membrane</keyword>
<dbReference type="RefSeq" id="WP_114916823.1">
    <property type="nucleotide sequence ID" value="NZ_CP024848.1"/>
</dbReference>
<dbReference type="InterPro" id="IPR000045">
    <property type="entry name" value="Prepilin_IV_endopep_pep"/>
</dbReference>
<sequence length="172" mass="19341">MLQVNDYILFIFLVIAFITDVKYQKLPNWLTAGGMLIGILYHLIANGADGLLFSFLGLLIAGGIFLILYAFKALGAGDVKLFAAIGSMIGIQLVLYIMMYSIVFAGLIAIIILLFTRTFLKKIMNALFTVIHSIISRSFQQMEEFKTTKATRFPFMYAVIPAVITTYYYYLV</sequence>
<keyword evidence="2" id="KW-1133">Transmembrane helix</keyword>
<name>A0A345PHQ5_9BACI</name>
<evidence type="ECO:0000259" key="3">
    <source>
        <dbReference type="Pfam" id="PF01478"/>
    </source>
</evidence>
<reference evidence="5" key="1">
    <citation type="submission" date="2017-11" db="EMBL/GenBank/DDBJ databases">
        <authorList>
            <person name="Zhu W."/>
        </authorList>
    </citation>
    <scope>NUCLEOTIDE SEQUENCE [LARGE SCALE GENOMIC DNA]</scope>
    <source>
        <strain evidence="5">160</strain>
    </source>
</reference>
<evidence type="ECO:0000256" key="2">
    <source>
        <dbReference type="SAM" id="Phobius"/>
    </source>
</evidence>
<keyword evidence="2" id="KW-0812">Transmembrane</keyword>
<feature type="transmembrane region" description="Helical" evidence="2">
    <location>
        <begin position="7"/>
        <end position="23"/>
    </location>
</feature>
<dbReference type="GO" id="GO:0005886">
    <property type="term" value="C:plasma membrane"/>
    <property type="evidence" value="ECO:0007669"/>
    <property type="project" value="TreeGrafter"/>
</dbReference>
<feature type="transmembrane region" description="Helical" evidence="2">
    <location>
        <begin position="91"/>
        <end position="115"/>
    </location>
</feature>
<protein>
    <submittedName>
        <fullName evidence="4">Prepilin peptidase</fullName>
    </submittedName>
</protein>
<feature type="transmembrane region" description="Helical" evidence="2">
    <location>
        <begin position="51"/>
        <end position="71"/>
    </location>
</feature>
<proteinExistence type="inferred from homology"/>
<dbReference type="PANTHER" id="PTHR30487:SF0">
    <property type="entry name" value="PREPILIN LEADER PEPTIDASE_N-METHYLTRANSFERASE-RELATED"/>
    <property type="match status" value="1"/>
</dbReference>
<dbReference type="Pfam" id="PF01478">
    <property type="entry name" value="Peptidase_A24"/>
    <property type="match status" value="1"/>
</dbReference>
<dbReference type="Proteomes" id="UP000253908">
    <property type="component" value="Chromosome"/>
</dbReference>